<organism evidence="8 9">
    <name type="scientific">Frateuria aurantia (strain ATCC 33424 / DSM 6220 / KCTC 2777 / LMG 1558 / NBRC 3245 / NCIMB 13370)</name>
    <name type="common">Acetobacter aurantius</name>
    <dbReference type="NCBI Taxonomy" id="767434"/>
    <lineage>
        <taxon>Bacteria</taxon>
        <taxon>Pseudomonadati</taxon>
        <taxon>Pseudomonadota</taxon>
        <taxon>Gammaproteobacteria</taxon>
        <taxon>Lysobacterales</taxon>
        <taxon>Rhodanobacteraceae</taxon>
        <taxon>Frateuria</taxon>
    </lineage>
</organism>
<feature type="domain" description="Na+/H+ antiporter NhaC-like C-terminal" evidence="7">
    <location>
        <begin position="260"/>
        <end position="371"/>
    </location>
</feature>
<dbReference type="OrthoDB" id="2136698at2"/>
<gene>
    <name evidence="8" type="ordered locus">Fraau_2576</name>
</gene>
<feature type="transmembrane region" description="Helical" evidence="6">
    <location>
        <begin position="350"/>
        <end position="368"/>
    </location>
</feature>
<feature type="transmembrane region" description="Helical" evidence="6">
    <location>
        <begin position="174"/>
        <end position="193"/>
    </location>
</feature>
<dbReference type="PANTHER" id="PTHR30354">
    <property type="entry name" value="GNT FAMILY GLUCONATE TRANSPORTER"/>
    <property type="match status" value="1"/>
</dbReference>
<keyword evidence="9" id="KW-1185">Reference proteome</keyword>
<dbReference type="KEGG" id="fau:Fraau_2576"/>
<feature type="transmembrane region" description="Helical" evidence="6">
    <location>
        <begin position="316"/>
        <end position="338"/>
    </location>
</feature>
<comment type="subcellular location">
    <subcellularLocation>
        <location evidence="1">Cell membrane</location>
        <topology evidence="1">Multi-pass membrane protein</topology>
    </subcellularLocation>
</comment>
<dbReference type="HOGENOM" id="CLU_052160_0_0_6"/>
<evidence type="ECO:0000313" key="8">
    <source>
        <dbReference type="EMBL" id="AFC86921.1"/>
    </source>
</evidence>
<evidence type="ECO:0000313" key="9">
    <source>
        <dbReference type="Proteomes" id="UP000005234"/>
    </source>
</evidence>
<feature type="transmembrane region" description="Helical" evidence="6">
    <location>
        <begin position="400"/>
        <end position="418"/>
    </location>
</feature>
<dbReference type="eggNOG" id="COG2610">
    <property type="taxonomic scope" value="Bacteria"/>
</dbReference>
<evidence type="ECO:0000256" key="2">
    <source>
        <dbReference type="ARBA" id="ARBA00022475"/>
    </source>
</evidence>
<feature type="transmembrane region" description="Helical" evidence="6">
    <location>
        <begin position="247"/>
        <end position="265"/>
    </location>
</feature>
<keyword evidence="4 6" id="KW-1133">Transmembrane helix</keyword>
<evidence type="ECO:0000256" key="4">
    <source>
        <dbReference type="ARBA" id="ARBA00022989"/>
    </source>
</evidence>
<evidence type="ECO:0000256" key="1">
    <source>
        <dbReference type="ARBA" id="ARBA00004651"/>
    </source>
</evidence>
<dbReference type="GO" id="GO:0015128">
    <property type="term" value="F:gluconate transmembrane transporter activity"/>
    <property type="evidence" value="ECO:0007669"/>
    <property type="project" value="InterPro"/>
</dbReference>
<feature type="transmembrane region" description="Helical" evidence="6">
    <location>
        <begin position="97"/>
        <end position="123"/>
    </location>
</feature>
<feature type="transmembrane region" description="Helical" evidence="6">
    <location>
        <begin position="277"/>
        <end position="296"/>
    </location>
</feature>
<evidence type="ECO:0000256" key="3">
    <source>
        <dbReference type="ARBA" id="ARBA00022692"/>
    </source>
</evidence>
<name>H8L711_FRAAD</name>
<sequence>MHVTTLGALVALLVAITAILRQVPPAYGMMLGALVGALCGGAHLEQAVQLMESGAGTLVPAVLRILSAGVLAGVLIESGAALSLAEAVVGRLGQRRALLALALATLVLTAAGVFIDVAVITVAPIALSIAARTGLSRAAVLLALVGGGKAGNVMSPNPNTIAVADSFHQPLTSVMAAGVMPGLCGLLVTYLLASRLGRWGSRVEAGEVAGIEHAALPGVLASLSAPLIALLLLSLHPLFGIKLDPLLALPAGGLGGLLLMGRWREGNRYIVSGLRRMAPVAIMLLGTGTLAGVIRASGLNQWLIDGLTRSGLPPFLLAPTAGAAMSMATASSTAAAIVTSQVFQAPLLQMGVPALAAAAMINASSTVIDHLPHGPFFHASGGSVAAGIAEQLKLVPFQSLVGLTITIASTVLVGILHWG</sequence>
<evidence type="ECO:0000256" key="6">
    <source>
        <dbReference type="SAM" id="Phobius"/>
    </source>
</evidence>
<feature type="transmembrane region" description="Helical" evidence="6">
    <location>
        <begin position="214"/>
        <end position="235"/>
    </location>
</feature>
<dbReference type="GO" id="GO:0005886">
    <property type="term" value="C:plasma membrane"/>
    <property type="evidence" value="ECO:0007669"/>
    <property type="project" value="UniProtKB-SubCell"/>
</dbReference>
<dbReference type="EMBL" id="CP003350">
    <property type="protein sequence ID" value="AFC86921.1"/>
    <property type="molecule type" value="Genomic_DNA"/>
</dbReference>
<dbReference type="Pfam" id="PF03553">
    <property type="entry name" value="Na_H_antiporter"/>
    <property type="match status" value="1"/>
</dbReference>
<evidence type="ECO:0000259" key="7">
    <source>
        <dbReference type="Pfam" id="PF03553"/>
    </source>
</evidence>
<dbReference type="PANTHER" id="PTHR30354:SF23">
    <property type="entry name" value="GNTP FAMILY PERMEASE"/>
    <property type="match status" value="1"/>
</dbReference>
<evidence type="ECO:0000256" key="5">
    <source>
        <dbReference type="ARBA" id="ARBA00023136"/>
    </source>
</evidence>
<dbReference type="RefSeq" id="WP_014403924.1">
    <property type="nucleotide sequence ID" value="NC_017033.1"/>
</dbReference>
<protein>
    <submittedName>
        <fullName evidence="8">H+/gluconate symporter family protein</fullName>
    </submittedName>
</protein>
<keyword evidence="3 6" id="KW-0812">Transmembrane</keyword>
<dbReference type="AlphaFoldDB" id="H8L711"/>
<dbReference type="STRING" id="767434.Fraau_2576"/>
<feature type="transmembrane region" description="Helical" evidence="6">
    <location>
        <begin position="65"/>
        <end position="85"/>
    </location>
</feature>
<reference evidence="8" key="1">
    <citation type="submission" date="2012-02" db="EMBL/GenBank/DDBJ databases">
        <title>The complete genome of Frateuria aurantia DSM 6220.</title>
        <authorList>
            <consortium name="US DOE Joint Genome Institute (JGI-PGF)"/>
            <person name="Lucas S."/>
            <person name="Copeland A."/>
            <person name="Lapidus A."/>
            <person name="Glavina del Rio T."/>
            <person name="Dalin E."/>
            <person name="Tice H."/>
            <person name="Bruce D."/>
            <person name="Goodwin L."/>
            <person name="Pitluck S."/>
            <person name="Peters L."/>
            <person name="Ovchinnikova G."/>
            <person name="Teshima H."/>
            <person name="Kyrpides N."/>
            <person name="Mavromatis K."/>
            <person name="Ivanova N."/>
            <person name="Brettin T."/>
            <person name="Detter J.C."/>
            <person name="Han C."/>
            <person name="Larimer F."/>
            <person name="Land M."/>
            <person name="Hauser L."/>
            <person name="Markowitz V."/>
            <person name="Cheng J.-F."/>
            <person name="Hugenholtz P."/>
            <person name="Woyke T."/>
            <person name="Wu D."/>
            <person name="Brambilla E."/>
            <person name="Klenk H.-P."/>
            <person name="Eisen J.A."/>
        </authorList>
    </citation>
    <scope>NUCLEOTIDE SEQUENCE</scope>
    <source>
        <strain evidence="8">DSM 6220</strain>
    </source>
</reference>
<keyword evidence="2" id="KW-1003">Cell membrane</keyword>
<accession>H8L711</accession>
<keyword evidence="5 6" id="KW-0472">Membrane</keyword>
<proteinExistence type="predicted"/>
<dbReference type="Proteomes" id="UP000005234">
    <property type="component" value="Chromosome"/>
</dbReference>
<dbReference type="InterPro" id="IPR003474">
    <property type="entry name" value="Glcn_transporter"/>
</dbReference>
<dbReference type="InterPro" id="IPR018461">
    <property type="entry name" value="Na/H_Antiport_NhaC-like_C"/>
</dbReference>
<dbReference type="Pfam" id="PF02447">
    <property type="entry name" value="GntP_permease"/>
    <property type="match status" value="1"/>
</dbReference>